<accession>A0A972F5L4</accession>
<dbReference type="PANTHER" id="PTHR30086">
    <property type="entry name" value="ARGININE EXPORTER PROTEIN ARGO"/>
    <property type="match status" value="1"/>
</dbReference>
<name>A0A972F5L4_9RHOO</name>
<keyword evidence="2" id="KW-1003">Cell membrane</keyword>
<keyword evidence="8" id="KW-1185">Reference proteome</keyword>
<evidence type="ECO:0000256" key="3">
    <source>
        <dbReference type="ARBA" id="ARBA00022692"/>
    </source>
</evidence>
<dbReference type="InterPro" id="IPR001123">
    <property type="entry name" value="LeuE-type"/>
</dbReference>
<dbReference type="PANTHER" id="PTHR30086:SF20">
    <property type="entry name" value="ARGININE EXPORTER PROTEIN ARGO-RELATED"/>
    <property type="match status" value="1"/>
</dbReference>
<protein>
    <submittedName>
        <fullName evidence="7">LysE family transporter</fullName>
    </submittedName>
</protein>
<sequence length="201" mass="21991">MIDLPLMTYVATMSVTPGPNNLMLAASGVNFGFRRTLPHMLGISLGHGLQMWLVGIALAWMMIWLDSLRPLLVASGCSYLMWLAWRQAHASQPGSAGRGQPLGFVAAAMFQWVNPKAWMMVLNVAILFLAPSADWFDTLLLAVLCALVNLPCIALWAVVGDRLRNRLNEPTLLARFNYTMAALLAATATWILVDEALLAPV</sequence>
<evidence type="ECO:0000256" key="4">
    <source>
        <dbReference type="ARBA" id="ARBA00022989"/>
    </source>
</evidence>
<evidence type="ECO:0000313" key="8">
    <source>
        <dbReference type="Proteomes" id="UP000599523"/>
    </source>
</evidence>
<proteinExistence type="predicted"/>
<dbReference type="Pfam" id="PF01810">
    <property type="entry name" value="LysE"/>
    <property type="match status" value="1"/>
</dbReference>
<keyword evidence="5 6" id="KW-0472">Membrane</keyword>
<keyword evidence="4 6" id="KW-1133">Transmembrane helix</keyword>
<reference evidence="7" key="1">
    <citation type="submission" date="2019-12" db="EMBL/GenBank/DDBJ databases">
        <title>Comparative genomics gives insights into the taxonomy of the Azoarcus-Aromatoleum group and reveals separate origins of nif in the plant-associated Azoarcus and non-plant-associated Aromatoleum sub-groups.</title>
        <authorList>
            <person name="Lafos M."/>
            <person name="Maluk M."/>
            <person name="Batista M."/>
            <person name="Junghare M."/>
            <person name="Carmona M."/>
            <person name="Faoro H."/>
            <person name="Cruz L.M."/>
            <person name="Battistoni F."/>
            <person name="De Souza E."/>
            <person name="Pedrosa F."/>
            <person name="Chen W.-M."/>
            <person name="Poole P.S."/>
            <person name="Dixon R.A."/>
            <person name="James E.K."/>
        </authorList>
    </citation>
    <scope>NUCLEOTIDE SEQUENCE</scope>
    <source>
        <strain evidence="7">NSC3</strain>
    </source>
</reference>
<feature type="transmembrane region" description="Helical" evidence="6">
    <location>
        <begin position="139"/>
        <end position="160"/>
    </location>
</feature>
<dbReference type="AlphaFoldDB" id="A0A972F5L4"/>
<dbReference type="GO" id="GO:0015171">
    <property type="term" value="F:amino acid transmembrane transporter activity"/>
    <property type="evidence" value="ECO:0007669"/>
    <property type="project" value="TreeGrafter"/>
</dbReference>
<organism evidence="7 8">
    <name type="scientific">Azoarcus taiwanensis</name>
    <dbReference type="NCBI Taxonomy" id="666964"/>
    <lineage>
        <taxon>Bacteria</taxon>
        <taxon>Pseudomonadati</taxon>
        <taxon>Pseudomonadota</taxon>
        <taxon>Betaproteobacteria</taxon>
        <taxon>Rhodocyclales</taxon>
        <taxon>Zoogloeaceae</taxon>
        <taxon>Azoarcus</taxon>
    </lineage>
</organism>
<comment type="subcellular location">
    <subcellularLocation>
        <location evidence="1">Cell membrane</location>
        <topology evidence="1">Multi-pass membrane protein</topology>
    </subcellularLocation>
</comment>
<dbReference type="GO" id="GO:0005886">
    <property type="term" value="C:plasma membrane"/>
    <property type="evidence" value="ECO:0007669"/>
    <property type="project" value="UniProtKB-SubCell"/>
</dbReference>
<comment type="caution">
    <text evidence="7">The sequence shown here is derived from an EMBL/GenBank/DDBJ whole genome shotgun (WGS) entry which is preliminary data.</text>
</comment>
<dbReference type="GO" id="GO:0033228">
    <property type="term" value="P:cysteine export across plasma membrane"/>
    <property type="evidence" value="ECO:0007669"/>
    <property type="project" value="TreeGrafter"/>
</dbReference>
<dbReference type="RefSeq" id="WP_168986476.1">
    <property type="nucleotide sequence ID" value="NZ_CAWPHM010000286.1"/>
</dbReference>
<dbReference type="Proteomes" id="UP000599523">
    <property type="component" value="Unassembled WGS sequence"/>
</dbReference>
<evidence type="ECO:0000256" key="6">
    <source>
        <dbReference type="SAM" id="Phobius"/>
    </source>
</evidence>
<feature type="transmembrane region" description="Helical" evidence="6">
    <location>
        <begin position="40"/>
        <end position="62"/>
    </location>
</feature>
<evidence type="ECO:0000256" key="2">
    <source>
        <dbReference type="ARBA" id="ARBA00022475"/>
    </source>
</evidence>
<keyword evidence="3 6" id="KW-0812">Transmembrane</keyword>
<evidence type="ECO:0000313" key="7">
    <source>
        <dbReference type="EMBL" id="NMG01684.1"/>
    </source>
</evidence>
<feature type="transmembrane region" description="Helical" evidence="6">
    <location>
        <begin position="172"/>
        <end position="193"/>
    </location>
</feature>
<dbReference type="EMBL" id="WTVM01000005">
    <property type="protein sequence ID" value="NMG01684.1"/>
    <property type="molecule type" value="Genomic_DNA"/>
</dbReference>
<evidence type="ECO:0000256" key="5">
    <source>
        <dbReference type="ARBA" id="ARBA00023136"/>
    </source>
</evidence>
<evidence type="ECO:0000256" key="1">
    <source>
        <dbReference type="ARBA" id="ARBA00004651"/>
    </source>
</evidence>
<gene>
    <name evidence="7" type="ORF">GPA21_01665</name>
</gene>